<dbReference type="InterPro" id="IPR003399">
    <property type="entry name" value="Mce/MlaD"/>
</dbReference>
<comment type="caution">
    <text evidence="3">The sequence shown here is derived from an EMBL/GenBank/DDBJ whole genome shotgun (WGS) entry which is preliminary data.</text>
</comment>
<dbReference type="Proteomes" id="UP001597229">
    <property type="component" value="Unassembled WGS sequence"/>
</dbReference>
<evidence type="ECO:0000313" key="3">
    <source>
        <dbReference type="EMBL" id="MFD1248688.1"/>
    </source>
</evidence>
<organism evidence="3 4">
    <name type="scientific">Nocardioides ginsengisoli</name>
    <dbReference type="NCBI Taxonomy" id="363868"/>
    <lineage>
        <taxon>Bacteria</taxon>
        <taxon>Bacillati</taxon>
        <taxon>Actinomycetota</taxon>
        <taxon>Actinomycetes</taxon>
        <taxon>Propionibacteriales</taxon>
        <taxon>Nocardioidaceae</taxon>
        <taxon>Nocardioides</taxon>
    </lineage>
</organism>
<dbReference type="Pfam" id="PF11887">
    <property type="entry name" value="Mce4_CUP1"/>
    <property type="match status" value="1"/>
</dbReference>
<protein>
    <submittedName>
        <fullName evidence="3">MCE family protein</fullName>
    </submittedName>
</protein>
<reference evidence="4" key="1">
    <citation type="journal article" date="2019" name="Int. J. Syst. Evol. Microbiol.">
        <title>The Global Catalogue of Microorganisms (GCM) 10K type strain sequencing project: providing services to taxonomists for standard genome sequencing and annotation.</title>
        <authorList>
            <consortium name="The Broad Institute Genomics Platform"/>
            <consortium name="The Broad Institute Genome Sequencing Center for Infectious Disease"/>
            <person name="Wu L."/>
            <person name="Ma J."/>
        </authorList>
    </citation>
    <scope>NUCLEOTIDE SEQUENCE [LARGE SCALE GENOMIC DNA]</scope>
    <source>
        <strain evidence="4">CCUG 52478</strain>
    </source>
</reference>
<proteinExistence type="predicted"/>
<gene>
    <name evidence="3" type="ORF">ACFQ3F_12885</name>
</gene>
<accession>A0ABW3W078</accession>
<dbReference type="NCBIfam" id="TIGR00996">
    <property type="entry name" value="Mtu_fam_mce"/>
    <property type="match status" value="1"/>
</dbReference>
<dbReference type="EMBL" id="JBHTLX010000017">
    <property type="protein sequence ID" value="MFD1248688.1"/>
    <property type="molecule type" value="Genomic_DNA"/>
</dbReference>
<dbReference type="RefSeq" id="WP_367919255.1">
    <property type="nucleotide sequence ID" value="NZ_BAABAC010000020.1"/>
</dbReference>
<evidence type="ECO:0000259" key="2">
    <source>
        <dbReference type="Pfam" id="PF11887"/>
    </source>
</evidence>
<keyword evidence="4" id="KW-1185">Reference proteome</keyword>
<dbReference type="InterPro" id="IPR005693">
    <property type="entry name" value="Mce"/>
</dbReference>
<evidence type="ECO:0000259" key="1">
    <source>
        <dbReference type="Pfam" id="PF02470"/>
    </source>
</evidence>
<dbReference type="Pfam" id="PF02470">
    <property type="entry name" value="MlaD"/>
    <property type="match status" value="1"/>
</dbReference>
<dbReference type="PANTHER" id="PTHR33371">
    <property type="entry name" value="INTERMEMBRANE PHOSPHOLIPID TRANSPORT SYSTEM BINDING PROTEIN MLAD-RELATED"/>
    <property type="match status" value="1"/>
</dbReference>
<dbReference type="PANTHER" id="PTHR33371:SF17">
    <property type="entry name" value="MCE-FAMILY PROTEIN MCE1B"/>
    <property type="match status" value="1"/>
</dbReference>
<feature type="domain" description="Mce/MlaD" evidence="1">
    <location>
        <begin position="42"/>
        <end position="117"/>
    </location>
</feature>
<feature type="domain" description="Mammalian cell entry C-terminal" evidence="2">
    <location>
        <begin position="123"/>
        <end position="325"/>
    </location>
</feature>
<name>A0ABW3W078_9ACTN</name>
<sequence length="343" mass="36772">MRISLDQAARITLLKMVSFSLVTVLATVALAATIRNGTPGDGHTYAALFTDATSLNPGDDVRMAGVKVGTVERIEVADDRVAKVWFNVSDSAPLTDGTTVLLRFRNVIGQRYVALQAPPRAGRVLPVGHTFDLDHTTPALDLTLLFNGFQPLFQFLDPHDVNELSGQIISVFQGEGGTVDSLLSSTARLTSTLADRDQVIGEMITSLNQVLSVVGERSGQLDTTLVTLQRLVSGLAQDRTTIGDTIAGMSDLSASVASLLRQGRDPLRRSIKGLGDLSHHLATEGPVLDRFLARLPTKLSAIGRTASYGSWVNFYLCSIKGSIPLPEGYYGDLGVRPVAGRCR</sequence>
<dbReference type="InterPro" id="IPR024516">
    <property type="entry name" value="Mce_C"/>
</dbReference>
<dbReference type="InterPro" id="IPR052336">
    <property type="entry name" value="MlaD_Phospholipid_Transporter"/>
</dbReference>
<evidence type="ECO:0000313" key="4">
    <source>
        <dbReference type="Proteomes" id="UP001597229"/>
    </source>
</evidence>